<dbReference type="EMBL" id="AJJU01000002">
    <property type="protein sequence ID" value="EID76739.1"/>
    <property type="molecule type" value="Genomic_DNA"/>
</dbReference>
<feature type="domain" description="DUF4301" evidence="1">
    <location>
        <begin position="6"/>
        <end position="514"/>
    </location>
</feature>
<dbReference type="AlphaFoldDB" id="I0WK23"/>
<accession>I0WK23</accession>
<comment type="caution">
    <text evidence="2">The sequence shown here is derived from an EMBL/GenBank/DDBJ whole genome shotgun (WGS) entry which is preliminary data.</text>
</comment>
<reference evidence="2 3" key="1">
    <citation type="journal article" date="2012" name="J. Bacteriol.">
        <title>Genome Sequence of the Halotolerant Bacterium Imtechella halotolerans K1T.</title>
        <authorList>
            <person name="Kumar S."/>
            <person name="Vikram S."/>
            <person name="Subramanian S."/>
            <person name="Raghava G.P."/>
            <person name="Pinnaka A.K."/>
        </authorList>
    </citation>
    <scope>NUCLEOTIDE SEQUENCE [LARGE SCALE GENOMIC DNA]</scope>
    <source>
        <strain evidence="2 3">K1</strain>
    </source>
</reference>
<dbReference type="SUPFAM" id="SSF53448">
    <property type="entry name" value="Nucleotide-diphospho-sugar transferases"/>
    <property type="match status" value="1"/>
</dbReference>
<evidence type="ECO:0000313" key="2">
    <source>
        <dbReference type="EMBL" id="EID76739.1"/>
    </source>
</evidence>
<dbReference type="Proteomes" id="UP000005938">
    <property type="component" value="Unassembled WGS sequence"/>
</dbReference>
<keyword evidence="3" id="KW-1185">Reference proteome</keyword>
<dbReference type="InterPro" id="IPR029044">
    <property type="entry name" value="Nucleotide-diphossugar_trans"/>
</dbReference>
<dbReference type="STRING" id="946077.W5A_01910"/>
<evidence type="ECO:0000259" key="1">
    <source>
        <dbReference type="Pfam" id="PF14134"/>
    </source>
</evidence>
<dbReference type="InterPro" id="IPR025393">
    <property type="entry name" value="DUF4301"/>
</dbReference>
<dbReference type="RefSeq" id="WP_008236824.1">
    <property type="nucleotide sequence ID" value="NZ_AJJU01000002.1"/>
</dbReference>
<dbReference type="eggNOG" id="COG3172">
    <property type="taxonomic scope" value="Bacteria"/>
</dbReference>
<name>I0WK23_9FLAO</name>
<dbReference type="Pfam" id="PF14134">
    <property type="entry name" value="DUF4301"/>
    <property type="match status" value="1"/>
</dbReference>
<gene>
    <name evidence="2" type="ORF">W5A_01910</name>
</gene>
<proteinExistence type="predicted"/>
<protein>
    <recommendedName>
        <fullName evidence="1">DUF4301 domain-containing protein</fullName>
    </recommendedName>
</protein>
<organism evidence="2 3">
    <name type="scientific">Imtechella halotolerans K1</name>
    <dbReference type="NCBI Taxonomy" id="946077"/>
    <lineage>
        <taxon>Bacteria</taxon>
        <taxon>Pseudomonadati</taxon>
        <taxon>Bacteroidota</taxon>
        <taxon>Flavobacteriia</taxon>
        <taxon>Flavobacteriales</taxon>
        <taxon>Flavobacteriaceae</taxon>
        <taxon>Imtechella</taxon>
    </lineage>
</organism>
<sequence length="518" mass="60363">MMNLLKQDIELLNQKGITEEMLRSQLSFFQKGIPPVVLAAPATTNDGIMVLTDIEKERCVSWFEMKKEELDIVKFVPASGAATRMFQSLFTFLKEFKPSEESFNAYVNRMMAPELQVFYVGFEKFPFYKNVERYIAEKLPEFNSLSDSWQKWHLANVLLDKGALNYSSLPKGLFPFHQYYDSIITAFEEHLYESALYAVSQQRARLHFTIAEEHLTLFQHKFNNVEKEISQKTAVEFSVQYSFQKQRTDTLAVTSDNIPFRDENQQLFFRPAGHGALLENLNEVQSDIVFIQNIDNVVMRRYEPTIAYYKKILAGKLLELQERSFKYVSQIDSGVIKKKELPELLEFLKELNVVVPTMVHKYTKKYMLEYVRRKLDRPIRVCGMVKNEGDPGGGPFWIKEEERWSLQIVESAQMDLENEEQRTIFKKATHFNPVDMVCGLKNYKGEKYNLPDFVNYNQAFITRKNYQGHVIKALELPGLWNGAMAHWNTIFVEVPLTTFNPVKTINDLLKPAHQPKNV</sequence>
<dbReference type="OrthoDB" id="5572060at2"/>
<dbReference type="PATRIC" id="fig|946077.3.peg.392"/>
<evidence type="ECO:0000313" key="3">
    <source>
        <dbReference type="Proteomes" id="UP000005938"/>
    </source>
</evidence>